<evidence type="ECO:0000256" key="1">
    <source>
        <dbReference type="ARBA" id="ARBA00004606"/>
    </source>
</evidence>
<keyword evidence="6 7" id="KW-0472">Membrane</keyword>
<evidence type="ECO:0000256" key="5">
    <source>
        <dbReference type="ARBA" id="ARBA00022989"/>
    </source>
</evidence>
<comment type="subcellular location">
    <subcellularLocation>
        <location evidence="1">Membrane</location>
        <topology evidence="1">Single-pass type II membrane protein</topology>
    </subcellularLocation>
</comment>
<dbReference type="GO" id="GO:0030007">
    <property type="term" value="P:intracellular potassium ion homeostasis"/>
    <property type="evidence" value="ECO:0007669"/>
    <property type="project" value="TreeGrafter"/>
</dbReference>
<protein>
    <submittedName>
        <fullName evidence="8">Sodium/potassium-transporting ATPase subunit beta-1</fullName>
    </submittedName>
</protein>
<dbReference type="OrthoDB" id="5912413at2759"/>
<evidence type="ECO:0000313" key="9">
    <source>
        <dbReference type="Proteomes" id="UP001152320"/>
    </source>
</evidence>
<keyword evidence="9" id="KW-1185">Reference proteome</keyword>
<dbReference type="Pfam" id="PF00287">
    <property type="entry name" value="Na_K-ATPase"/>
    <property type="match status" value="1"/>
</dbReference>
<dbReference type="GO" id="GO:0006883">
    <property type="term" value="P:intracellular sodium ion homeostasis"/>
    <property type="evidence" value="ECO:0007669"/>
    <property type="project" value="TreeGrafter"/>
</dbReference>
<feature type="transmembrane region" description="Helical" evidence="7">
    <location>
        <begin position="43"/>
        <end position="66"/>
    </location>
</feature>
<dbReference type="Gene3D" id="2.60.40.1660">
    <property type="entry name" value="Na, k-atpase alpha subunit"/>
    <property type="match status" value="1"/>
</dbReference>
<dbReference type="EMBL" id="JAIZAY010000013">
    <property type="protein sequence ID" value="KAJ8031127.1"/>
    <property type="molecule type" value="Genomic_DNA"/>
</dbReference>
<evidence type="ECO:0000313" key="8">
    <source>
        <dbReference type="EMBL" id="KAJ8031127.1"/>
    </source>
</evidence>
<proteinExistence type="inferred from homology"/>
<evidence type="ECO:0000256" key="7">
    <source>
        <dbReference type="SAM" id="Phobius"/>
    </source>
</evidence>
<dbReference type="PANTHER" id="PTHR11523">
    <property type="entry name" value="SODIUM/POTASSIUM-DEPENDENT ATPASE BETA SUBUNIT"/>
    <property type="match status" value="1"/>
</dbReference>
<reference evidence="8" key="1">
    <citation type="submission" date="2021-10" db="EMBL/GenBank/DDBJ databases">
        <title>Tropical sea cucumber genome reveals ecological adaptation and Cuvierian tubules defense mechanism.</title>
        <authorList>
            <person name="Chen T."/>
        </authorList>
    </citation>
    <scope>NUCLEOTIDE SEQUENCE</scope>
    <source>
        <strain evidence="8">Nanhai2018</strain>
        <tissue evidence="8">Muscle</tissue>
    </source>
</reference>
<dbReference type="InterPro" id="IPR000402">
    <property type="entry name" value="Na/K_ATPase_sub_beta"/>
</dbReference>
<dbReference type="GO" id="GO:0005890">
    <property type="term" value="C:sodium:potassium-exchanging ATPase complex"/>
    <property type="evidence" value="ECO:0007669"/>
    <property type="project" value="InterPro"/>
</dbReference>
<keyword evidence="4" id="KW-0735">Signal-anchor</keyword>
<gene>
    <name evidence="8" type="ORF">HOLleu_27755</name>
</gene>
<keyword evidence="3 7" id="KW-0812">Transmembrane</keyword>
<evidence type="ECO:0000256" key="3">
    <source>
        <dbReference type="ARBA" id="ARBA00022692"/>
    </source>
</evidence>
<dbReference type="Proteomes" id="UP001152320">
    <property type="component" value="Chromosome 13"/>
</dbReference>
<sequence length="304" mass="34734">MGGDDELTFGQKAALKWAGFKKFMYNKEAGTVMGRNGKAWAQLIGFYFVFYCSLAAFWAAMLTIFLQTVDPLQPTWNSYVSTPALAHIPSFKNGKIEYDLPWKSGSKEADKFTDPMLKIWWKLDPENQTDEVYVEDCPDTINNEKDQRFCRYLREELGDVCVPPHFGYDLGTPCLYVNLNKVWGWVPEPFPEGEEPEGVIVEENRIPITCEGEDSEDDEHILNITVTPSDGISYGYFPYRLGIDQDQQKLYINPIVAIQFNITLNQKVRIVCRPHAGNLKPLPGIFNSDQPVEFVTEFKITSKE</sequence>
<comment type="similarity">
    <text evidence="2">Belongs to the X(+)/potassium ATPases subunit beta family.</text>
</comment>
<dbReference type="InterPro" id="IPR038702">
    <property type="entry name" value="Na/K_ATPase_sub_beta_sf"/>
</dbReference>
<accession>A0A9Q1BQQ8</accession>
<keyword evidence="5 7" id="KW-1133">Transmembrane helix</keyword>
<name>A0A9Q1BQQ8_HOLLE</name>
<evidence type="ECO:0000256" key="4">
    <source>
        <dbReference type="ARBA" id="ARBA00022968"/>
    </source>
</evidence>
<comment type="caution">
    <text evidence="8">The sequence shown here is derived from an EMBL/GenBank/DDBJ whole genome shotgun (WGS) entry which is preliminary data.</text>
</comment>
<evidence type="ECO:0000256" key="2">
    <source>
        <dbReference type="ARBA" id="ARBA00005876"/>
    </source>
</evidence>
<organism evidence="8 9">
    <name type="scientific">Holothuria leucospilota</name>
    <name type="common">Black long sea cucumber</name>
    <name type="synonym">Mertensiothuria leucospilota</name>
    <dbReference type="NCBI Taxonomy" id="206669"/>
    <lineage>
        <taxon>Eukaryota</taxon>
        <taxon>Metazoa</taxon>
        <taxon>Echinodermata</taxon>
        <taxon>Eleutherozoa</taxon>
        <taxon>Echinozoa</taxon>
        <taxon>Holothuroidea</taxon>
        <taxon>Aspidochirotacea</taxon>
        <taxon>Aspidochirotida</taxon>
        <taxon>Holothuriidae</taxon>
        <taxon>Holothuria</taxon>
    </lineage>
</organism>
<dbReference type="AlphaFoldDB" id="A0A9Q1BQQ8"/>
<dbReference type="PANTHER" id="PTHR11523:SF28">
    <property type="entry name" value="NA_K-ATPASE BETA SUBUNIT ISOFORM 4-RELATED"/>
    <property type="match status" value="1"/>
</dbReference>
<dbReference type="GO" id="GO:0036376">
    <property type="term" value="P:sodium ion export across plasma membrane"/>
    <property type="evidence" value="ECO:0007669"/>
    <property type="project" value="TreeGrafter"/>
</dbReference>
<dbReference type="GO" id="GO:1990573">
    <property type="term" value="P:potassium ion import across plasma membrane"/>
    <property type="evidence" value="ECO:0007669"/>
    <property type="project" value="TreeGrafter"/>
</dbReference>
<evidence type="ECO:0000256" key="6">
    <source>
        <dbReference type="ARBA" id="ARBA00023136"/>
    </source>
</evidence>
<dbReference type="GO" id="GO:0001671">
    <property type="term" value="F:ATPase activator activity"/>
    <property type="evidence" value="ECO:0007669"/>
    <property type="project" value="TreeGrafter"/>
</dbReference>